<reference evidence="3 4" key="1">
    <citation type="submission" date="2020-03" db="EMBL/GenBank/DDBJ databases">
        <title>Complete genome sequence of Orbus sp. IPMB12 (BCRC 80908).</title>
        <authorList>
            <person name="Lo W.-S."/>
            <person name="Chang T.-H."/>
            <person name="Kuo C.-H."/>
        </authorList>
    </citation>
    <scope>NUCLEOTIDE SEQUENCE [LARGE SCALE GENOMIC DNA]</scope>
    <source>
        <strain evidence="3 4">IPMB12</strain>
    </source>
</reference>
<dbReference type="InterPro" id="IPR050909">
    <property type="entry name" value="Bact_Autotransporter_VF"/>
</dbReference>
<dbReference type="PROSITE" id="PS51208">
    <property type="entry name" value="AUTOTRANSPORTER"/>
    <property type="match status" value="1"/>
</dbReference>
<dbReference type="Gene3D" id="2.40.128.130">
    <property type="entry name" value="Autotransporter beta-domain"/>
    <property type="match status" value="1"/>
</dbReference>
<dbReference type="Gene3D" id="2.160.20.20">
    <property type="match status" value="1"/>
</dbReference>
<dbReference type="RefSeq" id="WP_166913781.1">
    <property type="nucleotide sequence ID" value="NZ_CP050253.1"/>
</dbReference>
<keyword evidence="4" id="KW-1185">Reference proteome</keyword>
<dbReference type="Pfam" id="PF03797">
    <property type="entry name" value="Autotransporter"/>
    <property type="match status" value="1"/>
</dbReference>
<dbReference type="PANTHER" id="PTHR12338:SF5">
    <property type="entry name" value="ANTIGEN 43-RELATED"/>
    <property type="match status" value="1"/>
</dbReference>
<proteinExistence type="predicted"/>
<dbReference type="SUPFAM" id="SSF51126">
    <property type="entry name" value="Pectin lyase-like"/>
    <property type="match status" value="1"/>
</dbReference>
<dbReference type="Pfam" id="PF18883">
    <property type="entry name" value="AC_1"/>
    <property type="match status" value="1"/>
</dbReference>
<name>A0A6G9I936_9GAMM</name>
<dbReference type="InParanoid" id="A0A6G9I936"/>
<dbReference type="InterPro" id="IPR043990">
    <property type="entry name" value="AC_1"/>
</dbReference>
<dbReference type="InterPro" id="IPR012332">
    <property type="entry name" value="Autotransporter_pectin_lyase_C"/>
</dbReference>
<dbReference type="KEGG" id="orb:IPMB12_00180"/>
<evidence type="ECO:0000259" key="2">
    <source>
        <dbReference type="PROSITE" id="PS51208"/>
    </source>
</evidence>
<feature type="signal peptide" evidence="1">
    <location>
        <begin position="1"/>
        <end position="25"/>
    </location>
</feature>
<accession>A0A6G9I936</accession>
<dbReference type="FunCoup" id="A0A6G9I936">
    <property type="interactions" value="48"/>
</dbReference>
<dbReference type="AlphaFoldDB" id="A0A6G9I936"/>
<dbReference type="EMBL" id="CP050253">
    <property type="protein sequence ID" value="QIQ20234.1"/>
    <property type="molecule type" value="Genomic_DNA"/>
</dbReference>
<dbReference type="SMART" id="SM00869">
    <property type="entry name" value="Autotransporter"/>
    <property type="match status" value="1"/>
</dbReference>
<feature type="chain" id="PRO_5026104216" evidence="1">
    <location>
        <begin position="26"/>
        <end position="872"/>
    </location>
</feature>
<gene>
    <name evidence="3" type="ORF">IPMB12_00180</name>
</gene>
<dbReference type="InterPro" id="IPR011050">
    <property type="entry name" value="Pectin_lyase_fold/virulence"/>
</dbReference>
<dbReference type="InterPro" id="IPR036709">
    <property type="entry name" value="Autotransporte_beta_dom_sf"/>
</dbReference>
<protein>
    <submittedName>
        <fullName evidence="3">Autotransporter outer membrane beta-barrel domain-containing protein</fullName>
    </submittedName>
</protein>
<dbReference type="InterPro" id="IPR005546">
    <property type="entry name" value="Autotransporte_beta"/>
</dbReference>
<dbReference type="GO" id="GO:0019867">
    <property type="term" value="C:outer membrane"/>
    <property type="evidence" value="ECO:0007669"/>
    <property type="project" value="InterPro"/>
</dbReference>
<evidence type="ECO:0000256" key="1">
    <source>
        <dbReference type="SAM" id="SignalP"/>
    </source>
</evidence>
<evidence type="ECO:0000313" key="4">
    <source>
        <dbReference type="Proteomes" id="UP000501168"/>
    </source>
</evidence>
<feature type="domain" description="Autotransporter" evidence="2">
    <location>
        <begin position="593"/>
        <end position="872"/>
    </location>
</feature>
<dbReference type="PANTHER" id="PTHR12338">
    <property type="entry name" value="AUTOTRANSPORTER"/>
    <property type="match status" value="1"/>
</dbReference>
<keyword evidence="1" id="KW-0732">Signal</keyword>
<dbReference type="SUPFAM" id="SSF103515">
    <property type="entry name" value="Autotransporter"/>
    <property type="match status" value="1"/>
</dbReference>
<evidence type="ECO:0000313" key="3">
    <source>
        <dbReference type="EMBL" id="QIQ20234.1"/>
    </source>
</evidence>
<organism evidence="3 4">
    <name type="scientific">Zophobihabitans entericus</name>
    <dbReference type="NCBI Taxonomy" id="1635327"/>
    <lineage>
        <taxon>Bacteria</taxon>
        <taxon>Pseudomonadati</taxon>
        <taxon>Pseudomonadota</taxon>
        <taxon>Gammaproteobacteria</taxon>
        <taxon>Orbales</taxon>
        <taxon>Orbaceae</taxon>
        <taxon>Zophobihabitans</taxon>
    </lineage>
</organism>
<dbReference type="InterPro" id="IPR006315">
    <property type="entry name" value="OM_autotransptr_brl_dom"/>
</dbReference>
<sequence length="872" mass="94921">MKYQKKRSPLAIAIFAILYSIPSHAAVVVHDNNDTLDSIVVAGADVHSIQDNGSITVANEGQAKINDSVVHVRQGQLDLGSGSKIYATEMGTNYLYGLRSGFNNLITSVQADNLYVSLESSNNGVMRGSGYVSTVAAVSSGNVTSNHVTLTGLTENELNVEDMYIAMAYYVRDNAASAAVVPSDKVTLTVEDSLINLTAKNVTYAQAIIAYSGEINLLGSTELNIIGEDAVTAFYGVGINKGGKFKSEGDFLLTIHAKDNATEAVGIEAYNKGSIELNNTDITIQMDKNVNNVAGLVSALNSSLVTNGKTYIDFVSSDDQFSSNTYYVQASNNSSITLNGDTFLGHDRENNAITAMTADNNSSITLQNARLVAYGNFLASSSGIIDIAANSASYLKGAATNNGGTINFDLSGNSVWEMMGDSSVTELSLNNSSLIYNHDDGIFKTLTVTTDYHGDGAKITLNTVLGDDTSDSDKLVITGDTSGTTAVKINNIGGTGAQTQNGIEIIEVQGQSDGEFTKSGRIIAGAYEYDITRGDGVATSSNNWYLTSGDLQNPNFRPEVGSYLTNLVASNTMFNLTFNDRAGERQYVDIATGDVRTTTFWLNQRAGRNSYLSGSEQLKNRSNYLVTQMGVEAAHFTLAKKYTLHLGLMAGYGYTRSHTDSKLTGYRSTGTSDGYSLGIYGYWFANDEEKTGLYIDSWFNYAWTDNKVSGEGLMTETYKIRGLNMSLESGYVFKLDQSDSDFKYYIQPNAQVIWMHARPEGHIEENGTVISYDHDNTVEGRLGMRFMMEGLYNDIAYKPFVETNYIMRSTNFSFNMDDITVEQNGSRHQFQLKAGINGQFNDNFSAWLNLSHNIGSHDYKDSRVLLGLKYAF</sequence>
<dbReference type="Proteomes" id="UP000501168">
    <property type="component" value="Chromosome"/>
</dbReference>
<dbReference type="CDD" id="cd01344">
    <property type="entry name" value="PL2_Passenger_AT"/>
    <property type="match status" value="1"/>
</dbReference>
<dbReference type="NCBIfam" id="TIGR01414">
    <property type="entry name" value="autotrans_barl"/>
    <property type="match status" value="1"/>
</dbReference>